<feature type="binding site" evidence="12">
    <location>
        <begin position="80"/>
        <end position="82"/>
    </location>
    <ligand>
        <name>L-histidine</name>
        <dbReference type="ChEBI" id="CHEBI:57595"/>
    </ligand>
</feature>
<evidence type="ECO:0000256" key="1">
    <source>
        <dbReference type="ARBA" id="ARBA00004496"/>
    </source>
</evidence>
<dbReference type="InterPro" id="IPR033656">
    <property type="entry name" value="HisRS_anticodon"/>
</dbReference>
<evidence type="ECO:0000256" key="6">
    <source>
        <dbReference type="ARBA" id="ARBA00022741"/>
    </source>
</evidence>
<dbReference type="InterPro" id="IPR036621">
    <property type="entry name" value="Anticodon-bd_dom_sf"/>
</dbReference>
<dbReference type="PIRSF" id="PIRSF001549">
    <property type="entry name" value="His-tRNA_synth"/>
    <property type="match status" value="1"/>
</dbReference>
<dbReference type="Pfam" id="PF03129">
    <property type="entry name" value="HGTP_anticodon"/>
    <property type="match status" value="1"/>
</dbReference>
<proteinExistence type="inferred from homology"/>
<protein>
    <recommendedName>
        <fullName evidence="11">Histidine--tRNA ligase</fullName>
        <ecNumber evidence="11">6.1.1.21</ecNumber>
    </recommendedName>
    <alternativeName>
        <fullName evidence="11">Histidyl-tRNA synthetase</fullName>
        <shortName evidence="11">HisRS</shortName>
    </alternativeName>
</protein>
<reference evidence="14 15" key="1">
    <citation type="submission" date="2016-10" db="EMBL/GenBank/DDBJ databases">
        <authorList>
            <person name="Varghese N."/>
            <person name="Submissions S."/>
        </authorList>
    </citation>
    <scope>NUCLEOTIDE SEQUENCE [LARGE SCALE GENOMIC DNA]</scope>
    <source>
        <strain evidence="14 15">IBRC-M10081</strain>
    </source>
</reference>
<dbReference type="Proteomes" id="UP000243605">
    <property type="component" value="Unassembled WGS sequence"/>
</dbReference>
<dbReference type="HAMAP" id="MF_00127">
    <property type="entry name" value="His_tRNA_synth"/>
    <property type="match status" value="1"/>
</dbReference>
<comment type="catalytic activity">
    <reaction evidence="10 11">
        <text>tRNA(His) + L-histidine + ATP = L-histidyl-tRNA(His) + AMP + diphosphate + H(+)</text>
        <dbReference type="Rhea" id="RHEA:17313"/>
        <dbReference type="Rhea" id="RHEA-COMP:9665"/>
        <dbReference type="Rhea" id="RHEA-COMP:9689"/>
        <dbReference type="ChEBI" id="CHEBI:15378"/>
        <dbReference type="ChEBI" id="CHEBI:30616"/>
        <dbReference type="ChEBI" id="CHEBI:33019"/>
        <dbReference type="ChEBI" id="CHEBI:57595"/>
        <dbReference type="ChEBI" id="CHEBI:78442"/>
        <dbReference type="ChEBI" id="CHEBI:78527"/>
        <dbReference type="ChEBI" id="CHEBI:456215"/>
        <dbReference type="EC" id="6.1.1.21"/>
    </reaction>
</comment>
<dbReference type="InterPro" id="IPR004516">
    <property type="entry name" value="HisRS/HisZ"/>
</dbReference>
<gene>
    <name evidence="11" type="primary">hisS</name>
    <name evidence="14" type="ORF">SAMN05192557_0528</name>
</gene>
<dbReference type="SUPFAM" id="SSF52954">
    <property type="entry name" value="Class II aaRS ABD-related"/>
    <property type="match status" value="1"/>
</dbReference>
<dbReference type="GO" id="GO:0005737">
    <property type="term" value="C:cytoplasm"/>
    <property type="evidence" value="ECO:0007669"/>
    <property type="project" value="UniProtKB-SubCell"/>
</dbReference>
<dbReference type="InterPro" id="IPR015807">
    <property type="entry name" value="His-tRNA-ligase"/>
</dbReference>
<evidence type="ECO:0000256" key="11">
    <source>
        <dbReference type="HAMAP-Rule" id="MF_00127"/>
    </source>
</evidence>
<comment type="similarity">
    <text evidence="2 11">Belongs to the class-II aminoacyl-tRNA synthetase family.</text>
</comment>
<dbReference type="GO" id="GO:0004821">
    <property type="term" value="F:histidine-tRNA ligase activity"/>
    <property type="evidence" value="ECO:0007669"/>
    <property type="project" value="UniProtKB-UniRule"/>
</dbReference>
<feature type="domain" description="Aminoacyl-transfer RNA synthetases class-II family profile" evidence="13">
    <location>
        <begin position="22"/>
        <end position="324"/>
    </location>
</feature>
<comment type="subcellular location">
    <subcellularLocation>
        <location evidence="1 11">Cytoplasm</location>
    </subcellularLocation>
</comment>
<keyword evidence="8 11" id="KW-0648">Protein biosynthesis</keyword>
<keyword evidence="5 11" id="KW-0436">Ligase</keyword>
<feature type="binding site" evidence="12">
    <location>
        <position position="126"/>
    </location>
    <ligand>
        <name>L-histidine</name>
        <dbReference type="ChEBI" id="CHEBI:57595"/>
    </ligand>
</feature>
<organism evidence="14 15">
    <name type="scientific">Aliicoccus persicus</name>
    <dbReference type="NCBI Taxonomy" id="930138"/>
    <lineage>
        <taxon>Bacteria</taxon>
        <taxon>Bacillati</taxon>
        <taxon>Bacillota</taxon>
        <taxon>Bacilli</taxon>
        <taxon>Bacillales</taxon>
        <taxon>Staphylococcaceae</taxon>
        <taxon>Aliicoccus</taxon>
    </lineage>
</organism>
<evidence type="ECO:0000313" key="14">
    <source>
        <dbReference type="EMBL" id="SEV85765.1"/>
    </source>
</evidence>
<dbReference type="GO" id="GO:0005524">
    <property type="term" value="F:ATP binding"/>
    <property type="evidence" value="ECO:0007669"/>
    <property type="project" value="UniProtKB-UniRule"/>
</dbReference>
<keyword evidence="9 11" id="KW-0030">Aminoacyl-tRNA synthetase</keyword>
<feature type="binding site" evidence="12">
    <location>
        <position position="130"/>
    </location>
    <ligand>
        <name>L-histidine</name>
        <dbReference type="ChEBI" id="CHEBI:57595"/>
    </ligand>
</feature>
<comment type="subunit">
    <text evidence="3 11">Homodimer.</text>
</comment>
<dbReference type="PANTHER" id="PTHR43707">
    <property type="entry name" value="HISTIDYL-TRNA SYNTHETASE"/>
    <property type="match status" value="1"/>
</dbReference>
<keyword evidence="7 11" id="KW-0067">ATP-binding</keyword>
<dbReference type="NCBIfam" id="TIGR00442">
    <property type="entry name" value="hisS"/>
    <property type="match status" value="1"/>
</dbReference>
<evidence type="ECO:0000256" key="12">
    <source>
        <dbReference type="PIRSR" id="PIRSR001549-1"/>
    </source>
</evidence>
<keyword evidence="4 11" id="KW-0963">Cytoplasm</keyword>
<dbReference type="EC" id="6.1.1.21" evidence="11"/>
<dbReference type="PANTHER" id="PTHR43707:SF1">
    <property type="entry name" value="HISTIDINE--TRNA LIGASE, MITOCHONDRIAL-RELATED"/>
    <property type="match status" value="1"/>
</dbReference>
<evidence type="ECO:0000313" key="15">
    <source>
        <dbReference type="Proteomes" id="UP000243605"/>
    </source>
</evidence>
<dbReference type="FunFam" id="3.30.930.10:FF:000005">
    <property type="entry name" value="Histidine--tRNA ligase"/>
    <property type="match status" value="1"/>
</dbReference>
<dbReference type="EMBL" id="FOIT01000001">
    <property type="protein sequence ID" value="SEV85765.1"/>
    <property type="molecule type" value="Genomic_DNA"/>
</dbReference>
<evidence type="ECO:0000259" key="13">
    <source>
        <dbReference type="PROSITE" id="PS50862"/>
    </source>
</evidence>
<evidence type="ECO:0000256" key="10">
    <source>
        <dbReference type="ARBA" id="ARBA00047639"/>
    </source>
</evidence>
<dbReference type="CDD" id="cd00859">
    <property type="entry name" value="HisRS_anticodon"/>
    <property type="match status" value="1"/>
</dbReference>
<name>A0A662Z1C8_9STAP</name>
<keyword evidence="15" id="KW-1185">Reference proteome</keyword>
<feature type="binding site" evidence="12">
    <location>
        <position position="112"/>
    </location>
    <ligand>
        <name>L-histidine</name>
        <dbReference type="ChEBI" id="CHEBI:57595"/>
    </ligand>
</feature>
<dbReference type="InterPro" id="IPR006195">
    <property type="entry name" value="aa-tRNA-synth_II"/>
</dbReference>
<dbReference type="InterPro" id="IPR041715">
    <property type="entry name" value="HisRS-like_core"/>
</dbReference>
<evidence type="ECO:0000256" key="3">
    <source>
        <dbReference type="ARBA" id="ARBA00011738"/>
    </source>
</evidence>
<evidence type="ECO:0000256" key="5">
    <source>
        <dbReference type="ARBA" id="ARBA00022598"/>
    </source>
</evidence>
<dbReference type="Pfam" id="PF13393">
    <property type="entry name" value="tRNA-synt_His"/>
    <property type="match status" value="1"/>
</dbReference>
<evidence type="ECO:0000256" key="7">
    <source>
        <dbReference type="ARBA" id="ARBA00022840"/>
    </source>
</evidence>
<dbReference type="RefSeq" id="WP_091473621.1">
    <property type="nucleotide sequence ID" value="NZ_FOIT01000001.1"/>
</dbReference>
<evidence type="ECO:0000256" key="2">
    <source>
        <dbReference type="ARBA" id="ARBA00008226"/>
    </source>
</evidence>
<dbReference type="GO" id="GO:0006427">
    <property type="term" value="P:histidyl-tRNA aminoacylation"/>
    <property type="evidence" value="ECO:0007669"/>
    <property type="project" value="UniProtKB-UniRule"/>
</dbReference>
<evidence type="ECO:0000256" key="9">
    <source>
        <dbReference type="ARBA" id="ARBA00023146"/>
    </source>
</evidence>
<dbReference type="Gene3D" id="3.30.930.10">
    <property type="entry name" value="Bira Bifunctional Protein, Domain 2"/>
    <property type="match status" value="1"/>
</dbReference>
<dbReference type="InterPro" id="IPR004154">
    <property type="entry name" value="Anticodon-bd"/>
</dbReference>
<feature type="binding site" evidence="12">
    <location>
        <begin position="261"/>
        <end position="262"/>
    </location>
    <ligand>
        <name>L-histidine</name>
        <dbReference type="ChEBI" id="CHEBI:57595"/>
    </ligand>
</feature>
<evidence type="ECO:0000256" key="8">
    <source>
        <dbReference type="ARBA" id="ARBA00022917"/>
    </source>
</evidence>
<dbReference type="OrthoDB" id="9800814at2"/>
<keyword evidence="6 11" id="KW-0547">Nucleotide-binding</keyword>
<dbReference type="CDD" id="cd00773">
    <property type="entry name" value="HisRS-like_core"/>
    <property type="match status" value="1"/>
</dbReference>
<dbReference type="AlphaFoldDB" id="A0A662Z1C8"/>
<evidence type="ECO:0000256" key="4">
    <source>
        <dbReference type="ARBA" id="ARBA00022490"/>
    </source>
</evidence>
<accession>A0A662Z1C8</accession>
<feature type="binding site" evidence="12">
    <location>
        <position position="257"/>
    </location>
    <ligand>
        <name>L-histidine</name>
        <dbReference type="ChEBI" id="CHEBI:57595"/>
    </ligand>
</feature>
<dbReference type="SUPFAM" id="SSF55681">
    <property type="entry name" value="Class II aaRS and biotin synthetases"/>
    <property type="match status" value="1"/>
</dbReference>
<dbReference type="PROSITE" id="PS50862">
    <property type="entry name" value="AA_TRNA_LIGASE_II"/>
    <property type="match status" value="1"/>
</dbReference>
<dbReference type="GO" id="GO:0140096">
    <property type="term" value="F:catalytic activity, acting on a protein"/>
    <property type="evidence" value="ECO:0007669"/>
    <property type="project" value="UniProtKB-ARBA"/>
</dbReference>
<dbReference type="Gene3D" id="3.40.50.800">
    <property type="entry name" value="Anticodon-binding domain"/>
    <property type="match status" value="1"/>
</dbReference>
<dbReference type="InterPro" id="IPR045864">
    <property type="entry name" value="aa-tRNA-synth_II/BPL/LPL"/>
</dbReference>
<sequence>MIQIPKGTQDILPSEIYKWHYIEEKLRNISTAFNYTEIRTPMFEDTDLFVRGVGGSTDIVNKEMYTFTDKGDRSITLKPEGTAPVVRSYIENKMQHDLEQPVKVYYITPMFRYERKQKGRYRQFVQYGVEAIGVENPLVDVEVISVAMHFYQSIGLKDIKLYINSIGDLGSRKEYNEALVNHFKPSIHEFCADCQSRIDTNPMRILDCKVDREHELVQSAPNIYEFLNDDSKAYFEKVKKGLKQLNIPYEIDYNLVRGLDYYTHTAFEIMSEARGFGAITTLCGGGRYNGLLEMLDGPSETGIGFGLSIERALLALEAEGVEIPQPEGLDLYICTLDDAARDKAAELLFELRKQNFAVDTDYKERKLKAQMKDADRRGAMYTIVIGENEIESNQVEIKNQATREVNTVQLDELANYLLEAK</sequence>
<dbReference type="GO" id="GO:0016740">
    <property type="term" value="F:transferase activity"/>
    <property type="evidence" value="ECO:0007669"/>
    <property type="project" value="UniProtKB-ARBA"/>
</dbReference>